<protein>
    <submittedName>
        <fullName evidence="1">Uncharacterized protein</fullName>
    </submittedName>
</protein>
<dbReference type="Proteomes" id="UP000828941">
    <property type="component" value="Chromosome 7"/>
</dbReference>
<evidence type="ECO:0000313" key="2">
    <source>
        <dbReference type="Proteomes" id="UP000828941"/>
    </source>
</evidence>
<name>A0ACB9N7M0_BAUVA</name>
<proteinExistence type="predicted"/>
<comment type="caution">
    <text evidence="1">The sequence shown here is derived from an EMBL/GenBank/DDBJ whole genome shotgun (WGS) entry which is preliminary data.</text>
</comment>
<evidence type="ECO:0000313" key="1">
    <source>
        <dbReference type="EMBL" id="KAI4331774.1"/>
    </source>
</evidence>
<accession>A0ACB9N7M0</accession>
<keyword evidence="2" id="KW-1185">Reference proteome</keyword>
<sequence>MTKNYEECTKEMEEAREVENVKPKEDSSEGRIPSGKHNNHSKGVLRLHRHNQRVPWTLASEDKSMPMNMTTEINAMPDCGWPGLVPVEQDDSDGRLGGWFGRHKHRDVDRNCRRP</sequence>
<organism evidence="1 2">
    <name type="scientific">Bauhinia variegata</name>
    <name type="common">Purple orchid tree</name>
    <name type="synonym">Phanera variegata</name>
    <dbReference type="NCBI Taxonomy" id="167791"/>
    <lineage>
        <taxon>Eukaryota</taxon>
        <taxon>Viridiplantae</taxon>
        <taxon>Streptophyta</taxon>
        <taxon>Embryophyta</taxon>
        <taxon>Tracheophyta</taxon>
        <taxon>Spermatophyta</taxon>
        <taxon>Magnoliopsida</taxon>
        <taxon>eudicotyledons</taxon>
        <taxon>Gunneridae</taxon>
        <taxon>Pentapetalae</taxon>
        <taxon>rosids</taxon>
        <taxon>fabids</taxon>
        <taxon>Fabales</taxon>
        <taxon>Fabaceae</taxon>
        <taxon>Cercidoideae</taxon>
        <taxon>Cercideae</taxon>
        <taxon>Bauhiniinae</taxon>
        <taxon>Bauhinia</taxon>
    </lineage>
</organism>
<dbReference type="EMBL" id="CM039432">
    <property type="protein sequence ID" value="KAI4331774.1"/>
    <property type="molecule type" value="Genomic_DNA"/>
</dbReference>
<gene>
    <name evidence="1" type="ORF">L6164_016731</name>
</gene>
<reference evidence="1 2" key="1">
    <citation type="journal article" date="2022" name="DNA Res.">
        <title>Chromosomal-level genome assembly of the orchid tree Bauhinia variegata (Leguminosae; Cercidoideae) supports the allotetraploid origin hypothesis of Bauhinia.</title>
        <authorList>
            <person name="Zhong Y."/>
            <person name="Chen Y."/>
            <person name="Zheng D."/>
            <person name="Pang J."/>
            <person name="Liu Y."/>
            <person name="Luo S."/>
            <person name="Meng S."/>
            <person name="Qian L."/>
            <person name="Wei D."/>
            <person name="Dai S."/>
            <person name="Zhou R."/>
        </authorList>
    </citation>
    <scope>NUCLEOTIDE SEQUENCE [LARGE SCALE GENOMIC DNA]</scope>
    <source>
        <strain evidence="1">BV-YZ2020</strain>
    </source>
</reference>